<evidence type="ECO:0000313" key="2">
    <source>
        <dbReference type="EMBL" id="SIT02034.1"/>
    </source>
</evidence>
<dbReference type="Pfam" id="PF01966">
    <property type="entry name" value="HD"/>
    <property type="match status" value="1"/>
</dbReference>
<dbReference type="Gene3D" id="1.10.3210.10">
    <property type="entry name" value="Hypothetical protein af1432"/>
    <property type="match status" value="1"/>
</dbReference>
<dbReference type="InterPro" id="IPR052567">
    <property type="entry name" value="OP_Dioxygenase"/>
</dbReference>
<sequence length="204" mass="22578">MFGESLYSRSIHPHHSLYMTIIMHPFIQQIVSLFDAQGSQTYGEDINQIEHAVQCAQLAIIAGEPSELVVSALLHDIGHLMAATDIAFGNYKHDLIGAEFLAPYFSKEVTEPIRLHAQAKRYLCAVEEGYLAGLSAASVDSLHNQGGLMSASEQQSFLQDPFAQAAIKLRRWDDEGKVQELSKNGIRHYLPYLEAAILKVTIPA</sequence>
<dbReference type="Proteomes" id="UP000185999">
    <property type="component" value="Unassembled WGS sequence"/>
</dbReference>
<organism evidence="2 3">
    <name type="scientific">Neptunomonas antarctica</name>
    <dbReference type="NCBI Taxonomy" id="619304"/>
    <lineage>
        <taxon>Bacteria</taxon>
        <taxon>Pseudomonadati</taxon>
        <taxon>Pseudomonadota</taxon>
        <taxon>Gammaproteobacteria</taxon>
        <taxon>Oceanospirillales</taxon>
        <taxon>Oceanospirillaceae</taxon>
        <taxon>Neptunomonas</taxon>
    </lineage>
</organism>
<dbReference type="EMBL" id="FTOE01000011">
    <property type="protein sequence ID" value="SIT02034.1"/>
    <property type="molecule type" value="Genomic_DNA"/>
</dbReference>
<feature type="domain" description="HD" evidence="1">
    <location>
        <begin position="49"/>
        <end position="117"/>
    </location>
</feature>
<keyword evidence="3" id="KW-1185">Reference proteome</keyword>
<evidence type="ECO:0000259" key="1">
    <source>
        <dbReference type="Pfam" id="PF01966"/>
    </source>
</evidence>
<protein>
    <submittedName>
        <fullName evidence="2">Phosphonate degradation operons associated HDIG domain protein</fullName>
    </submittedName>
</protein>
<dbReference type="PANTHER" id="PTHR40202:SF1">
    <property type="entry name" value="HD DOMAIN-CONTAINING PROTEIN"/>
    <property type="match status" value="1"/>
</dbReference>
<reference evidence="3" key="1">
    <citation type="submission" date="2017-01" db="EMBL/GenBank/DDBJ databases">
        <authorList>
            <person name="Varghese N."/>
            <person name="Submissions S."/>
        </authorList>
    </citation>
    <scope>NUCLEOTIDE SEQUENCE [LARGE SCALE GENOMIC DNA]</scope>
    <source>
        <strain evidence="3">DSM 22306</strain>
    </source>
</reference>
<dbReference type="SUPFAM" id="SSF109604">
    <property type="entry name" value="HD-domain/PDEase-like"/>
    <property type="match status" value="1"/>
</dbReference>
<dbReference type="PANTHER" id="PTHR40202">
    <property type="match status" value="1"/>
</dbReference>
<accession>A0A1N7NUM0</accession>
<dbReference type="AlphaFoldDB" id="A0A1N7NUM0"/>
<dbReference type="STRING" id="619304.SAMN05421760_11147"/>
<dbReference type="InterPro" id="IPR006674">
    <property type="entry name" value="HD_domain"/>
</dbReference>
<name>A0A1N7NUM0_9GAMM</name>
<proteinExistence type="predicted"/>
<gene>
    <name evidence="2" type="ORF">SAMN05421760_11147</name>
</gene>
<evidence type="ECO:0000313" key="3">
    <source>
        <dbReference type="Proteomes" id="UP000185999"/>
    </source>
</evidence>